<reference evidence="1" key="1">
    <citation type="submission" date="2014-09" db="EMBL/GenBank/DDBJ databases">
        <authorList>
            <person name="Magalhaes I.L.F."/>
            <person name="Oliveira U."/>
            <person name="Santos F.R."/>
            <person name="Vidigal T.H.D.A."/>
            <person name="Brescovit A.D."/>
            <person name="Santos A.J."/>
        </authorList>
    </citation>
    <scope>NUCLEOTIDE SEQUENCE</scope>
    <source>
        <tissue evidence="1">Shoot tissue taken approximately 20 cm above the soil surface</tissue>
    </source>
</reference>
<reference evidence="1" key="2">
    <citation type="journal article" date="2015" name="Data Brief">
        <title>Shoot transcriptome of the giant reed, Arundo donax.</title>
        <authorList>
            <person name="Barrero R.A."/>
            <person name="Guerrero F.D."/>
            <person name="Moolhuijzen P."/>
            <person name="Goolsby J.A."/>
            <person name="Tidwell J."/>
            <person name="Bellgard S.E."/>
            <person name="Bellgard M.I."/>
        </authorList>
    </citation>
    <scope>NUCLEOTIDE SEQUENCE</scope>
    <source>
        <tissue evidence="1">Shoot tissue taken approximately 20 cm above the soil surface</tissue>
    </source>
</reference>
<dbReference type="EMBL" id="GBRH01283585">
    <property type="protein sequence ID" value="JAD14310.1"/>
    <property type="molecule type" value="Transcribed_RNA"/>
</dbReference>
<accession>A0A0A8XP78</accession>
<sequence>MERKRKEAGWSSGGALLGGAEDGATVARCWVGRRARWCACLR</sequence>
<evidence type="ECO:0000313" key="1">
    <source>
        <dbReference type="EMBL" id="JAD14310.1"/>
    </source>
</evidence>
<protein>
    <submittedName>
        <fullName evidence="1">Uncharacterized protein</fullName>
    </submittedName>
</protein>
<name>A0A0A8XP78_ARUDO</name>
<organism evidence="1">
    <name type="scientific">Arundo donax</name>
    <name type="common">Giant reed</name>
    <name type="synonym">Donax arundinaceus</name>
    <dbReference type="NCBI Taxonomy" id="35708"/>
    <lineage>
        <taxon>Eukaryota</taxon>
        <taxon>Viridiplantae</taxon>
        <taxon>Streptophyta</taxon>
        <taxon>Embryophyta</taxon>
        <taxon>Tracheophyta</taxon>
        <taxon>Spermatophyta</taxon>
        <taxon>Magnoliopsida</taxon>
        <taxon>Liliopsida</taxon>
        <taxon>Poales</taxon>
        <taxon>Poaceae</taxon>
        <taxon>PACMAD clade</taxon>
        <taxon>Arundinoideae</taxon>
        <taxon>Arundineae</taxon>
        <taxon>Arundo</taxon>
    </lineage>
</organism>
<proteinExistence type="predicted"/>
<dbReference type="AlphaFoldDB" id="A0A0A8XP78"/>